<comment type="similarity">
    <text evidence="2 9">Belongs to the glycosyl hydrolase 28 family.</text>
</comment>
<dbReference type="Proteomes" id="UP000825729">
    <property type="component" value="Unassembled WGS sequence"/>
</dbReference>
<evidence type="ECO:0000256" key="7">
    <source>
        <dbReference type="ARBA" id="ARBA00023316"/>
    </source>
</evidence>
<protein>
    <submittedName>
        <fullName evidence="11">Uncharacterized protein</fullName>
    </submittedName>
</protein>
<dbReference type="GO" id="GO:0071555">
    <property type="term" value="P:cell wall organization"/>
    <property type="evidence" value="ECO:0007669"/>
    <property type="project" value="UniProtKB-KW"/>
</dbReference>
<evidence type="ECO:0000256" key="10">
    <source>
        <dbReference type="SAM" id="SignalP"/>
    </source>
</evidence>
<feature type="chain" id="PRO_5043955882" evidence="10">
    <location>
        <begin position="31"/>
        <end position="418"/>
    </location>
</feature>
<gene>
    <name evidence="11" type="ORF">H6P81_003944</name>
</gene>
<dbReference type="PANTHER" id="PTHR31375">
    <property type="match status" value="1"/>
</dbReference>
<dbReference type="InterPro" id="IPR012334">
    <property type="entry name" value="Pectin_lyas_fold"/>
</dbReference>
<dbReference type="SMART" id="SM00710">
    <property type="entry name" value="PbH1"/>
    <property type="match status" value="4"/>
</dbReference>
<reference evidence="11 12" key="1">
    <citation type="submission" date="2021-07" db="EMBL/GenBank/DDBJ databases">
        <title>The Aristolochia fimbriata genome: insights into angiosperm evolution, floral development and chemical biosynthesis.</title>
        <authorList>
            <person name="Jiao Y."/>
        </authorList>
    </citation>
    <scope>NUCLEOTIDE SEQUENCE [LARGE SCALE GENOMIC DNA]</scope>
    <source>
        <strain evidence="11">IBCAS-2021</strain>
        <tissue evidence="11">Leaf</tissue>
    </source>
</reference>
<keyword evidence="12" id="KW-1185">Reference proteome</keyword>
<sequence>MSHGRNLQINAIYLLGLILFVANGVSFTRADAPSTPTDPSSGSGIFDVTKYGAKADGKTDDAKAFMQAWTEACAFQGKGALLIPQGTYLMGPVTFEGPCYNKGSPTVELRGTLKAPPGVDQFPTSAWITFRSLHGLVIAGGGTIDGQGGLEAWTATECPNQNKCKIMASSMKVISCTTGQIRGINFVDSKGFNLRINKSKFFSIDSVNITAPEDSPNTDGIHVSDSSYLKISNSVIGVGDDCVSLGDGNNYIEVTGVTCGPGHGISIGSLGKYKKERPVNGVHIKNCTLKGTTNGVRIKSWGGSPPLVAKNITFEDIIMDDVSFPIIIDQKYCPAHHCPDTPSAVQLSDITYKNIKGSSFTRLAVNLICSSQVPCKNMKFIDIDLNYQGTGSPTAAMCQHAETTNSGTTNPPPCRQLL</sequence>
<keyword evidence="5 9" id="KW-0378">Hydrolase</keyword>
<dbReference type="Pfam" id="PF00295">
    <property type="entry name" value="Glyco_hydro_28"/>
    <property type="match status" value="1"/>
</dbReference>
<evidence type="ECO:0000313" key="11">
    <source>
        <dbReference type="EMBL" id="KAG9459436.1"/>
    </source>
</evidence>
<dbReference type="GO" id="GO:0004650">
    <property type="term" value="F:polygalacturonase activity"/>
    <property type="evidence" value="ECO:0007669"/>
    <property type="project" value="InterPro"/>
</dbReference>
<keyword evidence="6 9" id="KW-0326">Glycosidase</keyword>
<keyword evidence="7" id="KW-0961">Cell wall biogenesis/degradation</keyword>
<keyword evidence="3" id="KW-0134">Cell wall</keyword>
<keyword evidence="4" id="KW-0964">Secreted</keyword>
<name>A0AAV7FHB8_ARIFI</name>
<evidence type="ECO:0000256" key="1">
    <source>
        <dbReference type="ARBA" id="ARBA00004191"/>
    </source>
</evidence>
<feature type="signal peptide" evidence="10">
    <location>
        <begin position="1"/>
        <end position="30"/>
    </location>
</feature>
<evidence type="ECO:0000256" key="6">
    <source>
        <dbReference type="ARBA" id="ARBA00023295"/>
    </source>
</evidence>
<feature type="active site" evidence="8">
    <location>
        <position position="263"/>
    </location>
</feature>
<comment type="caution">
    <text evidence="11">The sequence shown here is derived from an EMBL/GenBank/DDBJ whole genome shotgun (WGS) entry which is preliminary data.</text>
</comment>
<dbReference type="InterPro" id="IPR000743">
    <property type="entry name" value="Glyco_hydro_28"/>
</dbReference>
<comment type="subcellular location">
    <subcellularLocation>
        <location evidence="1">Secreted</location>
        <location evidence="1">Cell wall</location>
    </subcellularLocation>
</comment>
<dbReference type="Gene3D" id="2.160.20.10">
    <property type="entry name" value="Single-stranded right-handed beta-helix, Pectin lyase-like"/>
    <property type="match status" value="1"/>
</dbReference>
<dbReference type="GO" id="GO:0005975">
    <property type="term" value="P:carbohydrate metabolic process"/>
    <property type="evidence" value="ECO:0007669"/>
    <property type="project" value="InterPro"/>
</dbReference>
<evidence type="ECO:0000256" key="2">
    <source>
        <dbReference type="ARBA" id="ARBA00008834"/>
    </source>
</evidence>
<dbReference type="AlphaFoldDB" id="A0AAV7FHB8"/>
<dbReference type="SUPFAM" id="SSF51126">
    <property type="entry name" value="Pectin lyase-like"/>
    <property type="match status" value="1"/>
</dbReference>
<evidence type="ECO:0000313" key="12">
    <source>
        <dbReference type="Proteomes" id="UP000825729"/>
    </source>
</evidence>
<dbReference type="FunFam" id="2.160.20.10:FF:000004">
    <property type="entry name" value="Pectin lyase-like superfamily protein"/>
    <property type="match status" value="1"/>
</dbReference>
<evidence type="ECO:0000256" key="5">
    <source>
        <dbReference type="ARBA" id="ARBA00022801"/>
    </source>
</evidence>
<evidence type="ECO:0000256" key="3">
    <source>
        <dbReference type="ARBA" id="ARBA00022512"/>
    </source>
</evidence>
<dbReference type="InterPro" id="IPR011050">
    <property type="entry name" value="Pectin_lyase_fold/virulence"/>
</dbReference>
<dbReference type="EMBL" id="JAINDJ010000002">
    <property type="protein sequence ID" value="KAG9459436.1"/>
    <property type="molecule type" value="Genomic_DNA"/>
</dbReference>
<dbReference type="InterPro" id="IPR006626">
    <property type="entry name" value="PbH1"/>
</dbReference>
<evidence type="ECO:0000256" key="9">
    <source>
        <dbReference type="RuleBase" id="RU361169"/>
    </source>
</evidence>
<proteinExistence type="inferred from homology"/>
<accession>A0AAV7FHB8</accession>
<organism evidence="11 12">
    <name type="scientific">Aristolochia fimbriata</name>
    <name type="common">White veined hardy Dutchman's pipe vine</name>
    <dbReference type="NCBI Taxonomy" id="158543"/>
    <lineage>
        <taxon>Eukaryota</taxon>
        <taxon>Viridiplantae</taxon>
        <taxon>Streptophyta</taxon>
        <taxon>Embryophyta</taxon>
        <taxon>Tracheophyta</taxon>
        <taxon>Spermatophyta</taxon>
        <taxon>Magnoliopsida</taxon>
        <taxon>Magnoliidae</taxon>
        <taxon>Piperales</taxon>
        <taxon>Aristolochiaceae</taxon>
        <taxon>Aristolochia</taxon>
    </lineage>
</organism>
<evidence type="ECO:0000256" key="8">
    <source>
        <dbReference type="PROSITE-ProRule" id="PRU10052"/>
    </source>
</evidence>
<keyword evidence="10" id="KW-0732">Signal</keyword>
<evidence type="ECO:0000256" key="4">
    <source>
        <dbReference type="ARBA" id="ARBA00022525"/>
    </source>
</evidence>
<dbReference type="PROSITE" id="PS00502">
    <property type="entry name" value="POLYGALACTURONASE"/>
    <property type="match status" value="1"/>
</dbReference>